<dbReference type="Proteomes" id="UP001630127">
    <property type="component" value="Unassembled WGS sequence"/>
</dbReference>
<feature type="compositionally biased region" description="Polar residues" evidence="1">
    <location>
        <begin position="122"/>
        <end position="131"/>
    </location>
</feature>
<gene>
    <name evidence="2" type="ORF">ACH5RR_029967</name>
</gene>
<evidence type="ECO:0000256" key="1">
    <source>
        <dbReference type="SAM" id="MobiDB-lite"/>
    </source>
</evidence>
<feature type="region of interest" description="Disordered" evidence="1">
    <location>
        <begin position="66"/>
        <end position="88"/>
    </location>
</feature>
<sequence>MPITNQDPGPSGVSKENDLEENQVPEQSRETPFKLVVHEKVQEGSQVVLQVEELPVPTIVEASLATPHSQEVQISNPPKDGIGLTTSDGVNLEDKNLVGQELTNSKEYETTSDQLGNRLEDQSLNSNPTFEESTKMEVEGKGIMFDLNEKFDEKNFATDSSRSNDAAKILTLEPDMNENSIINEDEILMQFRIETNR</sequence>
<proteinExistence type="predicted"/>
<reference evidence="2 3" key="1">
    <citation type="submission" date="2024-11" db="EMBL/GenBank/DDBJ databases">
        <title>A near-complete genome assembly of Cinchona calisaya.</title>
        <authorList>
            <person name="Lian D.C."/>
            <person name="Zhao X.W."/>
            <person name="Wei L."/>
        </authorList>
    </citation>
    <scope>NUCLEOTIDE SEQUENCE [LARGE SCALE GENOMIC DNA]</scope>
    <source>
        <tissue evidence="2">Nenye</tissue>
    </source>
</reference>
<accession>A0ABD2YVH2</accession>
<keyword evidence="3" id="KW-1185">Reference proteome</keyword>
<dbReference type="EMBL" id="JBJUIK010000012">
    <property type="protein sequence ID" value="KAL3510566.1"/>
    <property type="molecule type" value="Genomic_DNA"/>
</dbReference>
<name>A0ABD2YVH2_9GENT</name>
<dbReference type="AlphaFoldDB" id="A0ABD2YVH2"/>
<feature type="compositionally biased region" description="Polar residues" evidence="1">
    <location>
        <begin position="66"/>
        <end position="76"/>
    </location>
</feature>
<evidence type="ECO:0000313" key="2">
    <source>
        <dbReference type="EMBL" id="KAL3510566.1"/>
    </source>
</evidence>
<feature type="region of interest" description="Disordered" evidence="1">
    <location>
        <begin position="104"/>
        <end position="133"/>
    </location>
</feature>
<comment type="caution">
    <text evidence="2">The sequence shown here is derived from an EMBL/GenBank/DDBJ whole genome shotgun (WGS) entry which is preliminary data.</text>
</comment>
<protein>
    <submittedName>
        <fullName evidence="2">Uncharacterized protein</fullName>
    </submittedName>
</protein>
<feature type="region of interest" description="Disordered" evidence="1">
    <location>
        <begin position="1"/>
        <end position="31"/>
    </location>
</feature>
<organism evidence="2 3">
    <name type="scientific">Cinchona calisaya</name>
    <dbReference type="NCBI Taxonomy" id="153742"/>
    <lineage>
        <taxon>Eukaryota</taxon>
        <taxon>Viridiplantae</taxon>
        <taxon>Streptophyta</taxon>
        <taxon>Embryophyta</taxon>
        <taxon>Tracheophyta</taxon>
        <taxon>Spermatophyta</taxon>
        <taxon>Magnoliopsida</taxon>
        <taxon>eudicotyledons</taxon>
        <taxon>Gunneridae</taxon>
        <taxon>Pentapetalae</taxon>
        <taxon>asterids</taxon>
        <taxon>lamiids</taxon>
        <taxon>Gentianales</taxon>
        <taxon>Rubiaceae</taxon>
        <taxon>Cinchonoideae</taxon>
        <taxon>Cinchoneae</taxon>
        <taxon>Cinchona</taxon>
    </lineage>
</organism>
<evidence type="ECO:0000313" key="3">
    <source>
        <dbReference type="Proteomes" id="UP001630127"/>
    </source>
</evidence>